<sequence>MFLKLSISLQCRLPLTRLDQELGTLADAAKGAADRADSAIDGAMAFIAASNKRIASIDDLIADD</sequence>
<evidence type="ECO:0000313" key="1">
    <source>
        <dbReference type="EMBL" id="BCO27286.1"/>
    </source>
</evidence>
<proteinExistence type="predicted"/>
<reference evidence="1 2" key="1">
    <citation type="journal article" date="2021" name="Microbiol. Spectr.">
        <title>A Single Bacterium Capable of Oxidation and Reduction of Iron at Circumneutral pH.</title>
        <authorList>
            <person name="Kato S."/>
            <person name="Ohkuma M."/>
        </authorList>
    </citation>
    <scope>NUCLEOTIDE SEQUENCE [LARGE SCALE GENOMIC DNA]</scope>
    <source>
        <strain evidence="1 2">MIZ03</strain>
    </source>
</reference>
<accession>A0ABN6D8X6</accession>
<dbReference type="EMBL" id="AP024238">
    <property type="protein sequence ID" value="BCO27286.1"/>
    <property type="molecule type" value="Genomic_DNA"/>
</dbReference>
<protein>
    <submittedName>
        <fullName evidence="1">Uncharacterized protein</fullName>
    </submittedName>
</protein>
<dbReference type="Proteomes" id="UP000824366">
    <property type="component" value="Chromosome"/>
</dbReference>
<evidence type="ECO:0000313" key="2">
    <source>
        <dbReference type="Proteomes" id="UP000824366"/>
    </source>
</evidence>
<name>A0ABN6D8X6_9BURK</name>
<organism evidence="1 2">
    <name type="scientific">Rhodoferax lithotrophicus</name>
    <dbReference type="NCBI Taxonomy" id="2798804"/>
    <lineage>
        <taxon>Bacteria</taxon>
        <taxon>Pseudomonadati</taxon>
        <taxon>Pseudomonadota</taxon>
        <taxon>Betaproteobacteria</taxon>
        <taxon>Burkholderiales</taxon>
        <taxon>Comamonadaceae</taxon>
        <taxon>Rhodoferax</taxon>
    </lineage>
</organism>
<gene>
    <name evidence="1" type="ORF">MIZ03_2174</name>
</gene>
<keyword evidence="2" id="KW-1185">Reference proteome</keyword>